<dbReference type="PROSITE" id="PS50297">
    <property type="entry name" value="ANK_REP_REGION"/>
    <property type="match status" value="1"/>
</dbReference>
<feature type="non-terminal residue" evidence="4">
    <location>
        <position position="1"/>
    </location>
</feature>
<keyword evidence="5" id="KW-1185">Reference proteome</keyword>
<name>A0A9P4LVJ7_9PEZI</name>
<dbReference type="PANTHER" id="PTHR24203:SF45">
    <property type="entry name" value="ANKYRIN REPEAT DOMAIN 6"/>
    <property type="match status" value="1"/>
</dbReference>
<evidence type="ECO:0000256" key="2">
    <source>
        <dbReference type="ARBA" id="ARBA00023043"/>
    </source>
</evidence>
<dbReference type="InterPro" id="IPR036770">
    <property type="entry name" value="Ankyrin_rpt-contain_sf"/>
</dbReference>
<sequence length="162" mass="16707">LTPDEIDDLLYLSRTNSTADLSAYLSSLSAAYAVPIDAVVLAAVDPETGNGLLHYAAANGHLEILTHLHAAIPSATRTLLNRPNARQNTPLHYACLNGQLGFAQALVAAGADTRVKNSAGHDAVFEAERSGHDGVVAWLLVEGGALDDVVGGLRGEEGAASG</sequence>
<dbReference type="SMART" id="SM00248">
    <property type="entry name" value="ANK"/>
    <property type="match status" value="3"/>
</dbReference>
<dbReference type="EMBL" id="ML978719">
    <property type="protein sequence ID" value="KAF2087570.1"/>
    <property type="molecule type" value="Genomic_DNA"/>
</dbReference>
<dbReference type="Gene3D" id="1.25.40.20">
    <property type="entry name" value="Ankyrin repeat-containing domain"/>
    <property type="match status" value="1"/>
</dbReference>
<dbReference type="Pfam" id="PF12796">
    <property type="entry name" value="Ank_2"/>
    <property type="match status" value="1"/>
</dbReference>
<feature type="repeat" description="ANK" evidence="3">
    <location>
        <begin position="86"/>
        <end position="118"/>
    </location>
</feature>
<dbReference type="AlphaFoldDB" id="A0A9P4LVJ7"/>
<dbReference type="OrthoDB" id="10057496at2759"/>
<reference evidence="4" key="1">
    <citation type="journal article" date="2020" name="Stud. Mycol.">
        <title>101 Dothideomycetes genomes: a test case for predicting lifestyles and emergence of pathogens.</title>
        <authorList>
            <person name="Haridas S."/>
            <person name="Albert R."/>
            <person name="Binder M."/>
            <person name="Bloem J."/>
            <person name="Labutti K."/>
            <person name="Salamov A."/>
            <person name="Andreopoulos B."/>
            <person name="Baker S."/>
            <person name="Barry K."/>
            <person name="Bills G."/>
            <person name="Bluhm B."/>
            <person name="Cannon C."/>
            <person name="Castanera R."/>
            <person name="Culley D."/>
            <person name="Daum C."/>
            <person name="Ezra D."/>
            <person name="Gonzalez J."/>
            <person name="Henrissat B."/>
            <person name="Kuo A."/>
            <person name="Liang C."/>
            <person name="Lipzen A."/>
            <person name="Lutzoni F."/>
            <person name="Magnuson J."/>
            <person name="Mondo S."/>
            <person name="Nolan M."/>
            <person name="Ohm R."/>
            <person name="Pangilinan J."/>
            <person name="Park H.-J."/>
            <person name="Ramirez L."/>
            <person name="Alfaro M."/>
            <person name="Sun H."/>
            <person name="Tritt A."/>
            <person name="Yoshinaga Y."/>
            <person name="Zwiers L.-H."/>
            <person name="Turgeon B."/>
            <person name="Goodwin S."/>
            <person name="Spatafora J."/>
            <person name="Crous P."/>
            <person name="Grigoriev I."/>
        </authorList>
    </citation>
    <scope>NUCLEOTIDE SEQUENCE</scope>
    <source>
        <strain evidence="4">CBS 121410</strain>
    </source>
</reference>
<feature type="non-terminal residue" evidence="4">
    <location>
        <position position="162"/>
    </location>
</feature>
<dbReference type="PRINTS" id="PR01415">
    <property type="entry name" value="ANKYRIN"/>
</dbReference>
<proteinExistence type="predicted"/>
<evidence type="ECO:0008006" key="6">
    <source>
        <dbReference type="Google" id="ProtNLM"/>
    </source>
</evidence>
<evidence type="ECO:0000256" key="3">
    <source>
        <dbReference type="PROSITE-ProRule" id="PRU00023"/>
    </source>
</evidence>
<protein>
    <recommendedName>
        <fullName evidence="6">Ankyrin</fullName>
    </recommendedName>
</protein>
<comment type="caution">
    <text evidence="4">The sequence shown here is derived from an EMBL/GenBank/DDBJ whole genome shotgun (WGS) entry which is preliminary data.</text>
</comment>
<evidence type="ECO:0000313" key="5">
    <source>
        <dbReference type="Proteomes" id="UP000799776"/>
    </source>
</evidence>
<keyword evidence="2 3" id="KW-0040">ANK repeat</keyword>
<dbReference type="InterPro" id="IPR002110">
    <property type="entry name" value="Ankyrin_rpt"/>
</dbReference>
<dbReference type="PROSITE" id="PS50088">
    <property type="entry name" value="ANK_REPEAT"/>
    <property type="match status" value="1"/>
</dbReference>
<accession>A0A9P4LVJ7</accession>
<keyword evidence="1" id="KW-0677">Repeat</keyword>
<evidence type="ECO:0000313" key="4">
    <source>
        <dbReference type="EMBL" id="KAF2087570.1"/>
    </source>
</evidence>
<dbReference type="PANTHER" id="PTHR24203">
    <property type="entry name" value="ANKYRIN REPEAT FAMILY PROTEIN"/>
    <property type="match status" value="1"/>
</dbReference>
<dbReference type="SUPFAM" id="SSF48403">
    <property type="entry name" value="Ankyrin repeat"/>
    <property type="match status" value="1"/>
</dbReference>
<dbReference type="Proteomes" id="UP000799776">
    <property type="component" value="Unassembled WGS sequence"/>
</dbReference>
<evidence type="ECO:0000256" key="1">
    <source>
        <dbReference type="ARBA" id="ARBA00022737"/>
    </source>
</evidence>
<gene>
    <name evidence="4" type="ORF">K490DRAFT_14110</name>
</gene>
<organism evidence="4 5">
    <name type="scientific">Saccharata proteae CBS 121410</name>
    <dbReference type="NCBI Taxonomy" id="1314787"/>
    <lineage>
        <taxon>Eukaryota</taxon>
        <taxon>Fungi</taxon>
        <taxon>Dikarya</taxon>
        <taxon>Ascomycota</taxon>
        <taxon>Pezizomycotina</taxon>
        <taxon>Dothideomycetes</taxon>
        <taxon>Dothideomycetes incertae sedis</taxon>
        <taxon>Botryosphaeriales</taxon>
        <taxon>Saccharataceae</taxon>
        <taxon>Saccharata</taxon>
    </lineage>
</organism>